<evidence type="ECO:0000313" key="2">
    <source>
        <dbReference type="EMBL" id="KAF9888650.1"/>
    </source>
</evidence>
<proteinExistence type="predicted"/>
<reference evidence="2" key="1">
    <citation type="journal article" date="2019" name="Beilstein J. Org. Chem.">
        <title>Nanangenines: drimane sesquiterpenoids as the dominant metabolite cohort of a novel Australian fungus, Aspergillus nanangensis.</title>
        <authorList>
            <person name="Lacey H.J."/>
            <person name="Gilchrist C.L.M."/>
            <person name="Crombie A."/>
            <person name="Kalaitzis J.A."/>
            <person name="Vuong D."/>
            <person name="Rutledge P.J."/>
            <person name="Turner P."/>
            <person name="Pitt J.I."/>
            <person name="Lacey E."/>
            <person name="Chooi Y.H."/>
            <person name="Piggott A.M."/>
        </authorList>
    </citation>
    <scope>NUCLEOTIDE SEQUENCE</scope>
    <source>
        <strain evidence="2">MST-FP2251</strain>
    </source>
</reference>
<feature type="domain" description="DUF1989" evidence="1">
    <location>
        <begin position="9"/>
        <end position="177"/>
    </location>
</feature>
<reference evidence="2" key="2">
    <citation type="submission" date="2020-02" db="EMBL/GenBank/DDBJ databases">
        <authorList>
            <person name="Gilchrist C.L.M."/>
            <person name="Chooi Y.-H."/>
        </authorList>
    </citation>
    <scope>NUCLEOTIDE SEQUENCE</scope>
    <source>
        <strain evidence="2">MST-FP2251</strain>
    </source>
</reference>
<dbReference type="AlphaFoldDB" id="A0AAD4CLC3"/>
<comment type="caution">
    <text evidence="2">The sequence shown here is derived from an EMBL/GenBank/DDBJ whole genome shotgun (WGS) entry which is preliminary data.</text>
</comment>
<organism evidence="2 3">
    <name type="scientific">Aspergillus nanangensis</name>
    <dbReference type="NCBI Taxonomy" id="2582783"/>
    <lineage>
        <taxon>Eukaryota</taxon>
        <taxon>Fungi</taxon>
        <taxon>Dikarya</taxon>
        <taxon>Ascomycota</taxon>
        <taxon>Pezizomycotina</taxon>
        <taxon>Eurotiomycetes</taxon>
        <taxon>Eurotiomycetidae</taxon>
        <taxon>Eurotiales</taxon>
        <taxon>Aspergillaceae</taxon>
        <taxon>Aspergillus</taxon>
        <taxon>Aspergillus subgen. Circumdati</taxon>
    </lineage>
</organism>
<sequence>MSNALSHRTLPARGAAAILVKKGQSIKVINTFGKQVVDFFAFGVEFPNEHLSMVHTRSMNSKLYAKQGDQLYSSRRRTMFTFVEDTSPGVHDMVWAPCDRERYRMLGCEGYHDNCSDNLHRILSENFPAQAIRDSWTPDPLNLFMNVPIAADGGLSITEPVSSAGQFVLLRAEMDVVVAMSACPQDMVPTNGKGPTSCEFQIVKEEA</sequence>
<evidence type="ECO:0000313" key="3">
    <source>
        <dbReference type="Proteomes" id="UP001194746"/>
    </source>
</evidence>
<gene>
    <name evidence="2" type="ORF">FE257_008408</name>
</gene>
<dbReference type="PANTHER" id="PTHR31527">
    <property type="entry name" value="RE64534P"/>
    <property type="match status" value="1"/>
</dbReference>
<evidence type="ECO:0000259" key="1">
    <source>
        <dbReference type="Pfam" id="PF09347"/>
    </source>
</evidence>
<dbReference type="Proteomes" id="UP001194746">
    <property type="component" value="Unassembled WGS sequence"/>
</dbReference>
<dbReference type="PANTHER" id="PTHR31527:SF0">
    <property type="entry name" value="RE64534P"/>
    <property type="match status" value="1"/>
</dbReference>
<dbReference type="InterPro" id="IPR018959">
    <property type="entry name" value="DUF1989"/>
</dbReference>
<keyword evidence="3" id="KW-1185">Reference proteome</keyword>
<dbReference type="Pfam" id="PF09347">
    <property type="entry name" value="DUF1989"/>
    <property type="match status" value="1"/>
</dbReference>
<accession>A0AAD4CLC3</accession>
<name>A0AAD4CLC3_ASPNN</name>
<dbReference type="EMBL" id="VCAU01000044">
    <property type="protein sequence ID" value="KAF9888650.1"/>
    <property type="molecule type" value="Genomic_DNA"/>
</dbReference>
<protein>
    <recommendedName>
        <fullName evidence="1">DUF1989 domain-containing protein</fullName>
    </recommendedName>
</protein>